<proteinExistence type="predicted"/>
<accession>A0ACC0WH54</accession>
<dbReference type="EMBL" id="CM047592">
    <property type="protein sequence ID" value="KAI9917413.1"/>
    <property type="molecule type" value="Genomic_DNA"/>
</dbReference>
<dbReference type="Proteomes" id="UP001163321">
    <property type="component" value="Chromosome 13"/>
</dbReference>
<reference evidence="1 2" key="1">
    <citation type="journal article" date="2022" name="bioRxiv">
        <title>The genome of the oomycete Peronosclerospora sorghi, a cosmopolitan pathogen of maize and sorghum, is inflated with dispersed pseudogenes.</title>
        <authorList>
            <person name="Fletcher K."/>
            <person name="Martin F."/>
            <person name="Isakeit T."/>
            <person name="Cavanaugh K."/>
            <person name="Magill C."/>
            <person name="Michelmore R."/>
        </authorList>
    </citation>
    <scope>NUCLEOTIDE SEQUENCE [LARGE SCALE GENOMIC DNA]</scope>
    <source>
        <strain evidence="1">P6</strain>
    </source>
</reference>
<evidence type="ECO:0000313" key="1">
    <source>
        <dbReference type="EMBL" id="KAI9917413.1"/>
    </source>
</evidence>
<keyword evidence="2" id="KW-1185">Reference proteome</keyword>
<sequence>MRSSGGALVWLLGSGASCHMTGDSADFVEYSDLAESIWFTIANGQRLEGKGRGSVRFVLDGERTVKLTDVLFLPQLGIKLVSVSSLTTHVVVVQFEQHRAVLQVGGTVVSTWRVGRATREKANVAAGDPSVDTSVELWHARLGHVSGTKMKMVASACDGVPEFGNAEAHEPAL</sequence>
<organism evidence="1 2">
    <name type="scientific">Peronosclerospora sorghi</name>
    <dbReference type="NCBI Taxonomy" id="230839"/>
    <lineage>
        <taxon>Eukaryota</taxon>
        <taxon>Sar</taxon>
        <taxon>Stramenopiles</taxon>
        <taxon>Oomycota</taxon>
        <taxon>Peronosporomycetes</taxon>
        <taxon>Peronosporales</taxon>
        <taxon>Peronosporaceae</taxon>
        <taxon>Peronosclerospora</taxon>
    </lineage>
</organism>
<gene>
    <name evidence="1" type="ORF">PsorP6_012969</name>
</gene>
<evidence type="ECO:0000313" key="2">
    <source>
        <dbReference type="Proteomes" id="UP001163321"/>
    </source>
</evidence>
<protein>
    <submittedName>
        <fullName evidence="1">Uncharacterized protein</fullName>
    </submittedName>
</protein>
<comment type="caution">
    <text evidence="1">The sequence shown here is derived from an EMBL/GenBank/DDBJ whole genome shotgun (WGS) entry which is preliminary data.</text>
</comment>
<name>A0ACC0WH54_9STRA</name>